<dbReference type="InterPro" id="IPR019644">
    <property type="entry name" value="DUF2508"/>
</dbReference>
<organism evidence="1 2">
    <name type="scientific">Acetivibrio straminisolvens JCM 21531</name>
    <dbReference type="NCBI Taxonomy" id="1294263"/>
    <lineage>
        <taxon>Bacteria</taxon>
        <taxon>Bacillati</taxon>
        <taxon>Bacillota</taxon>
        <taxon>Clostridia</taxon>
        <taxon>Eubacteriales</taxon>
        <taxon>Oscillospiraceae</taxon>
        <taxon>Acetivibrio</taxon>
    </lineage>
</organism>
<comment type="caution">
    <text evidence="1">The sequence shown here is derived from an EMBL/GenBank/DDBJ whole genome shotgun (WGS) entry which is preliminary data.</text>
</comment>
<dbReference type="STRING" id="1294263.JCM21531_2778"/>
<dbReference type="AlphaFoldDB" id="W4V7V4"/>
<evidence type="ECO:0000313" key="2">
    <source>
        <dbReference type="Proteomes" id="UP000019109"/>
    </source>
</evidence>
<evidence type="ECO:0008006" key="3">
    <source>
        <dbReference type="Google" id="ProtNLM"/>
    </source>
</evidence>
<protein>
    <recommendedName>
        <fullName evidence="3">DUF2508 domain-containing protein</fullName>
    </recommendedName>
</protein>
<dbReference type="Proteomes" id="UP000019109">
    <property type="component" value="Unassembled WGS sequence"/>
</dbReference>
<sequence>MDLNIQKNLNIRFLKNAIISKLSGLLVKGKTELTEDREFREIEELLKCIKDAKREWIRANANFEHAVDSEIIDFYAYEIKALQLRYEYLLKKAKEKGIKVNEEGLIV</sequence>
<name>W4V7V4_9FIRM</name>
<gene>
    <name evidence="1" type="ORF">JCM21531_2778</name>
</gene>
<accession>W4V7V4</accession>
<keyword evidence="2" id="KW-1185">Reference proteome</keyword>
<dbReference type="RefSeq" id="WP_038289434.1">
    <property type="nucleotide sequence ID" value="NZ_BAVR01000033.1"/>
</dbReference>
<dbReference type="Pfam" id="PF10704">
    <property type="entry name" value="DUF2508"/>
    <property type="match status" value="1"/>
</dbReference>
<proteinExistence type="predicted"/>
<reference evidence="1" key="1">
    <citation type="journal article" date="2014" name="Genome Announc.">
        <title>Draft Genome Sequence of Clostridium straminisolvens Strain JCM 21531T, Isolated from a Cellulose-Degrading Bacterial Community.</title>
        <authorList>
            <person name="Yuki M."/>
            <person name="Oshima K."/>
            <person name="Suda W."/>
            <person name="Sakamoto M."/>
            <person name="Kitamura K."/>
            <person name="Iida T."/>
            <person name="Hattori M."/>
            <person name="Ohkuma M."/>
        </authorList>
    </citation>
    <scope>NUCLEOTIDE SEQUENCE [LARGE SCALE GENOMIC DNA]</scope>
    <source>
        <strain evidence="1">JCM 21531</strain>
    </source>
</reference>
<dbReference type="OrthoDB" id="1809893at2"/>
<dbReference type="EMBL" id="BAVR01000033">
    <property type="protein sequence ID" value="GAE89271.1"/>
    <property type="molecule type" value="Genomic_DNA"/>
</dbReference>
<evidence type="ECO:0000313" key="1">
    <source>
        <dbReference type="EMBL" id="GAE89271.1"/>
    </source>
</evidence>